<evidence type="ECO:0008006" key="3">
    <source>
        <dbReference type="Google" id="ProtNLM"/>
    </source>
</evidence>
<proteinExistence type="predicted"/>
<evidence type="ECO:0000313" key="1">
    <source>
        <dbReference type="EMBL" id="BBY11637.1"/>
    </source>
</evidence>
<dbReference type="EMBL" id="AP022584">
    <property type="protein sequence ID" value="BBY11637.1"/>
    <property type="molecule type" value="Genomic_DNA"/>
</dbReference>
<dbReference type="SUPFAM" id="SSF82771">
    <property type="entry name" value="GIY-YIG endonuclease"/>
    <property type="match status" value="1"/>
</dbReference>
<reference evidence="1 2" key="1">
    <citation type="journal article" date="2019" name="Emerg. Microbes Infect.">
        <title>Comprehensive subspecies identification of 175 nontuberculous mycobacteria species based on 7547 genomic profiles.</title>
        <authorList>
            <person name="Matsumoto Y."/>
            <person name="Kinjo T."/>
            <person name="Motooka D."/>
            <person name="Nabeya D."/>
            <person name="Jung N."/>
            <person name="Uechi K."/>
            <person name="Horii T."/>
            <person name="Iida T."/>
            <person name="Fujita J."/>
            <person name="Nakamura S."/>
        </authorList>
    </citation>
    <scope>NUCLEOTIDE SEQUENCE [LARGE SCALE GENOMIC DNA]</scope>
    <source>
        <strain evidence="1 2">JCM 17324</strain>
    </source>
</reference>
<dbReference type="InterPro" id="IPR035901">
    <property type="entry name" value="GIY-YIG_endonuc_sf"/>
</dbReference>
<dbReference type="Proteomes" id="UP000466831">
    <property type="component" value="Chromosome"/>
</dbReference>
<sequence>MEPELHHLRPALNPIPVRPLLGGLDPAMCKLHCAVWNQRHHPIDVLASDWDEWVGWSRWRGERDHFNRDFIFTMARERKTSDQWLFGGIFEVVGRKAIPNARSYDLNLRDDIMGEYIKRLVINFRPTGRGIRLNLETHLDQMTVAAIHEKPYEGEAFPGHDLINHTLRELRVIVRQNRPDWRIALESMKGVYVIHDQQTGEPYVGAAYADEGIWHRLCAYADSLHGNNAGLKALVETKGVEYALGNLRFALLEFWSKRTEDQRVIDRETYWKQVLLSRALGNNRN</sequence>
<dbReference type="CDD" id="cd10446">
    <property type="entry name" value="GIY-YIG_unchar_1"/>
    <property type="match status" value="1"/>
</dbReference>
<protein>
    <recommendedName>
        <fullName evidence="3">GIY-YIG nuclease family protein</fullName>
    </recommendedName>
</protein>
<gene>
    <name evidence="1" type="ORF">MMARJ_23770</name>
</gene>
<accession>A0ABN5ZSI2</accession>
<dbReference type="Gene3D" id="3.40.1440.10">
    <property type="entry name" value="GIY-YIG endonuclease"/>
    <property type="match status" value="1"/>
</dbReference>
<organism evidence="1 2">
    <name type="scientific">Mycobacterium marseillense</name>
    <dbReference type="NCBI Taxonomy" id="701042"/>
    <lineage>
        <taxon>Bacteria</taxon>
        <taxon>Bacillati</taxon>
        <taxon>Actinomycetota</taxon>
        <taxon>Actinomycetes</taxon>
        <taxon>Mycobacteriales</taxon>
        <taxon>Mycobacteriaceae</taxon>
        <taxon>Mycobacterium</taxon>
        <taxon>Mycobacterium avium complex (MAC)</taxon>
    </lineage>
</organism>
<keyword evidence="2" id="KW-1185">Reference proteome</keyword>
<dbReference type="RefSeq" id="WP_131813292.1">
    <property type="nucleotide sequence ID" value="NZ_AP022584.1"/>
</dbReference>
<evidence type="ECO:0000313" key="2">
    <source>
        <dbReference type="Proteomes" id="UP000466831"/>
    </source>
</evidence>
<name>A0ABN5ZSI2_9MYCO</name>